<gene>
    <name evidence="4" type="ORF">FG385_26715</name>
</gene>
<dbReference type="AlphaFoldDB" id="A0A5C4LUN5"/>
<evidence type="ECO:0000259" key="3">
    <source>
        <dbReference type="Pfam" id="PF03816"/>
    </source>
</evidence>
<evidence type="ECO:0000256" key="1">
    <source>
        <dbReference type="ARBA" id="ARBA00006068"/>
    </source>
</evidence>
<evidence type="ECO:0000313" key="4">
    <source>
        <dbReference type="EMBL" id="TNC21882.1"/>
    </source>
</evidence>
<feature type="domain" description="Cell envelope-related transcriptional attenuator" evidence="3">
    <location>
        <begin position="102"/>
        <end position="243"/>
    </location>
</feature>
<sequence>MAEPDEETAGRHPNRVRLAIKLTIVVLAVLLATAVTAIYLASERLGDQIRRYPGVFSGLDDSARPAPTAAMNLLLVGSDSLATQPTTGTEATRPGFVPGAQRSDVIMLVHIDAGYHKATVVSLPRDSWVNVPGHGMAKINASYSIGGPTLLVRTVEGLTGLRVDHFAVIDFAGFEALTDAVGGIDVTIDRTTTFGTLVLHAGPNHLDGTQALGYVRQREGLPGGDLDRVERHQNALRALLRKAVANGSFSDPVRAYRFLDVLTRWITVDETMTNGELRSLGWQLRGLRPGAVTFLTAPVSGLGREGTQSVVYLDPGRDAQLWRYAGADDVEGYLRAHPGSALGNSTP</sequence>
<accession>A0A5C4LUN5</accession>
<evidence type="ECO:0000256" key="2">
    <source>
        <dbReference type="SAM" id="Phobius"/>
    </source>
</evidence>
<name>A0A5C4LUN5_9PSEU</name>
<reference evidence="4 5" key="1">
    <citation type="submission" date="2019-06" db="EMBL/GenBank/DDBJ databases">
        <title>Amycolatopsis alkalitolerans sp. nov., isolated from Gastrodia elata Blume.</title>
        <authorList>
            <person name="Narsing Rao M.P."/>
            <person name="Li W.J."/>
        </authorList>
    </citation>
    <scope>NUCLEOTIDE SEQUENCE [LARGE SCALE GENOMIC DNA]</scope>
    <source>
        <strain evidence="4 5">SYSUP0005</strain>
    </source>
</reference>
<keyword evidence="2" id="KW-0472">Membrane</keyword>
<dbReference type="OrthoDB" id="9782542at2"/>
<keyword evidence="5" id="KW-1185">Reference proteome</keyword>
<comment type="similarity">
    <text evidence="1">Belongs to the LytR/CpsA/Psr (LCP) family.</text>
</comment>
<dbReference type="NCBIfam" id="TIGR00350">
    <property type="entry name" value="lytR_cpsA_psr"/>
    <property type="match status" value="1"/>
</dbReference>
<keyword evidence="2" id="KW-0812">Transmembrane</keyword>
<dbReference type="Proteomes" id="UP000305546">
    <property type="component" value="Unassembled WGS sequence"/>
</dbReference>
<organism evidence="4 5">
    <name type="scientific">Amycolatopsis alkalitolerans</name>
    <dbReference type="NCBI Taxonomy" id="2547244"/>
    <lineage>
        <taxon>Bacteria</taxon>
        <taxon>Bacillati</taxon>
        <taxon>Actinomycetota</taxon>
        <taxon>Actinomycetes</taxon>
        <taxon>Pseudonocardiales</taxon>
        <taxon>Pseudonocardiaceae</taxon>
        <taxon>Amycolatopsis</taxon>
    </lineage>
</organism>
<protein>
    <submittedName>
        <fullName evidence="4">LytR family transcriptional regulator</fullName>
    </submittedName>
</protein>
<dbReference type="PANTHER" id="PTHR33392:SF6">
    <property type="entry name" value="POLYISOPRENYL-TEICHOIC ACID--PEPTIDOGLYCAN TEICHOIC ACID TRANSFERASE TAGU"/>
    <property type="match status" value="1"/>
</dbReference>
<dbReference type="InterPro" id="IPR004474">
    <property type="entry name" value="LytR_CpsA_psr"/>
</dbReference>
<evidence type="ECO:0000313" key="5">
    <source>
        <dbReference type="Proteomes" id="UP000305546"/>
    </source>
</evidence>
<feature type="transmembrane region" description="Helical" evidence="2">
    <location>
        <begin position="20"/>
        <end position="41"/>
    </location>
</feature>
<keyword evidence="2" id="KW-1133">Transmembrane helix</keyword>
<dbReference type="Pfam" id="PF03816">
    <property type="entry name" value="LytR_cpsA_psr"/>
    <property type="match status" value="1"/>
</dbReference>
<comment type="caution">
    <text evidence="4">The sequence shown here is derived from an EMBL/GenBank/DDBJ whole genome shotgun (WGS) entry which is preliminary data.</text>
</comment>
<dbReference type="Gene3D" id="3.40.630.190">
    <property type="entry name" value="LCP protein"/>
    <property type="match status" value="1"/>
</dbReference>
<dbReference type="PANTHER" id="PTHR33392">
    <property type="entry name" value="POLYISOPRENYL-TEICHOIC ACID--PEPTIDOGLYCAN TEICHOIC ACID TRANSFERASE TAGU"/>
    <property type="match status" value="1"/>
</dbReference>
<proteinExistence type="inferred from homology"/>
<dbReference type="InterPro" id="IPR050922">
    <property type="entry name" value="LytR/CpsA/Psr_CW_biosynth"/>
</dbReference>
<dbReference type="EMBL" id="VDFW01000030">
    <property type="protein sequence ID" value="TNC21882.1"/>
    <property type="molecule type" value="Genomic_DNA"/>
</dbReference>
<dbReference type="RefSeq" id="WP_139099552.1">
    <property type="nucleotide sequence ID" value="NZ_VDFW01000030.1"/>
</dbReference>